<name>A0A385SK12_9BACT</name>
<accession>A0A385SK12</accession>
<protein>
    <submittedName>
        <fullName evidence="1">Uncharacterized protein</fullName>
    </submittedName>
</protein>
<dbReference type="EMBL" id="CP032382">
    <property type="protein sequence ID" value="AYB31579.1"/>
    <property type="molecule type" value="Genomic_DNA"/>
</dbReference>
<reference evidence="2" key="1">
    <citation type="submission" date="2018-09" db="EMBL/GenBank/DDBJ databases">
        <title>Chryseolinea sp. KIS68-18 isolated from soil.</title>
        <authorList>
            <person name="Weon H.-Y."/>
            <person name="Kwon S.-W."/>
            <person name="Lee S.A."/>
        </authorList>
    </citation>
    <scope>NUCLEOTIDE SEQUENCE [LARGE SCALE GENOMIC DNA]</scope>
    <source>
        <strain evidence="2">KIS68-18</strain>
    </source>
</reference>
<evidence type="ECO:0000313" key="2">
    <source>
        <dbReference type="Proteomes" id="UP000266183"/>
    </source>
</evidence>
<sequence>MVGFKAVTETPAGSIQCIAAPEMVPCTSDERLGFSAARKEKDVMDFSDDGTGSSFRQEIKPDNATDNMTTVIIKWRSEKKVFIFLGVRRSLPRTRVQTCLVAGDTNITLSHFAHIL</sequence>
<dbReference type="AlphaFoldDB" id="A0A385SK12"/>
<organism evidence="1 2">
    <name type="scientific">Chryseolinea soli</name>
    <dbReference type="NCBI Taxonomy" id="2321403"/>
    <lineage>
        <taxon>Bacteria</taxon>
        <taxon>Pseudomonadati</taxon>
        <taxon>Bacteroidota</taxon>
        <taxon>Cytophagia</taxon>
        <taxon>Cytophagales</taxon>
        <taxon>Fulvivirgaceae</taxon>
        <taxon>Chryseolinea</taxon>
    </lineage>
</organism>
<proteinExistence type="predicted"/>
<dbReference type="Proteomes" id="UP000266183">
    <property type="component" value="Chromosome"/>
</dbReference>
<dbReference type="KEGG" id="chk:D4L85_13825"/>
<gene>
    <name evidence="1" type="ORF">D4L85_13825</name>
</gene>
<evidence type="ECO:0000313" key="1">
    <source>
        <dbReference type="EMBL" id="AYB31579.1"/>
    </source>
</evidence>
<keyword evidence="2" id="KW-1185">Reference proteome</keyword>